<evidence type="ECO:0000313" key="6">
    <source>
        <dbReference type="Proteomes" id="UP000260644"/>
    </source>
</evidence>
<feature type="coiled-coil region" evidence="1">
    <location>
        <begin position="620"/>
        <end position="679"/>
    </location>
</feature>
<sequence length="736" mass="82296">MNTLILSSDIVRALGWAILHSLWQAFLIYTCLRVVLKLWPEAGARIRHNLSLLSLTGIFIWFLATFYIQLDRIIEARSLLLISSATVPLQNFDIITPVVYPSQHSLLYLIPNLEHFFPYLVGVYILGMGMMIIKLGSDLFQLQRIRTLNTEPIGDAWQKYVQKLAAQLQIPKKVSLLISHQVTVPVMLGFFKPLILVPIAMVNNLTEVQLEAVLLHELAHIKRNDYLLNIFQSIVETILFFNPFIWMISKVIRIEREHCCDDLVIANTAQPIQYAHALVALAEHKLNANRLTMAAANSKQHLFHRIKRIMEMKTRHLNYTQKFLAVLIIASSLVSIAWLNPAKGKNSESNQPKNKQQHSDSDTTKVSNKQFTYQTIVTAVDTLNPGDQSGSIAPKSTAKSTVIYQVVDTSGDHIRFPPPPPAAPSAPKKPSTPPSQNGVRFPPPPPPAAPPTPPTPPKYSASNVAVSSNRNGGHYYSYNTNYVYTDTLIDKEDIKRQIQLAQKNVQVAMQQLKQVDMKKLQADVQAATANINTTELSENVKKAYAESLAALKNINWDEISNAQKEAALALKNINLDSLNTTISLAMNSLNLSNLKVELDNAMASANLAARDMAHRNSEGAESARKKAESARERAEIIRDKAESARHEAMYKADEAKREAKAANANSQQLKNLVKKLEADNLLDTKSNYSIERKGEDLLINGVKQSNNVLDKYRSYFPSKNVTIKGGNDTFNIYIQN</sequence>
<feature type="coiled-coil region" evidence="1">
    <location>
        <begin position="491"/>
        <end position="537"/>
    </location>
</feature>
<evidence type="ECO:0000259" key="4">
    <source>
        <dbReference type="Pfam" id="PF05569"/>
    </source>
</evidence>
<organism evidence="5 6">
    <name type="scientific">Chitinophaga silvatica</name>
    <dbReference type="NCBI Taxonomy" id="2282649"/>
    <lineage>
        <taxon>Bacteria</taxon>
        <taxon>Pseudomonadati</taxon>
        <taxon>Bacteroidota</taxon>
        <taxon>Chitinophagia</taxon>
        <taxon>Chitinophagales</taxon>
        <taxon>Chitinophagaceae</taxon>
        <taxon>Chitinophaga</taxon>
    </lineage>
</organism>
<comment type="caution">
    <text evidence="5">The sequence shown here is derived from an EMBL/GenBank/DDBJ whole genome shotgun (WGS) entry which is preliminary data.</text>
</comment>
<dbReference type="InterPro" id="IPR052173">
    <property type="entry name" value="Beta-lactam_resp_regulator"/>
</dbReference>
<dbReference type="Pfam" id="PF05569">
    <property type="entry name" value="Peptidase_M56"/>
    <property type="match status" value="1"/>
</dbReference>
<feature type="region of interest" description="Disordered" evidence="2">
    <location>
        <begin position="343"/>
        <end position="367"/>
    </location>
</feature>
<dbReference type="RefSeq" id="WP_116977270.1">
    <property type="nucleotide sequence ID" value="NZ_QPMM01000010.1"/>
</dbReference>
<keyword evidence="3" id="KW-0812">Transmembrane</keyword>
<dbReference type="Proteomes" id="UP000260644">
    <property type="component" value="Unassembled WGS sequence"/>
</dbReference>
<dbReference type="PANTHER" id="PTHR34978:SF3">
    <property type="entry name" value="SLR0241 PROTEIN"/>
    <property type="match status" value="1"/>
</dbReference>
<keyword evidence="6" id="KW-1185">Reference proteome</keyword>
<evidence type="ECO:0000256" key="1">
    <source>
        <dbReference type="SAM" id="Coils"/>
    </source>
</evidence>
<feature type="transmembrane region" description="Helical" evidence="3">
    <location>
        <begin position="48"/>
        <end position="70"/>
    </location>
</feature>
<evidence type="ECO:0000256" key="3">
    <source>
        <dbReference type="SAM" id="Phobius"/>
    </source>
</evidence>
<feature type="transmembrane region" description="Helical" evidence="3">
    <location>
        <begin position="116"/>
        <end position="136"/>
    </location>
</feature>
<proteinExistence type="predicted"/>
<reference evidence="5 6" key="1">
    <citation type="submission" date="2018-07" db="EMBL/GenBank/DDBJ databases">
        <title>Chitinophaga K2CV101002-2 sp. nov., isolated from a monsoon evergreen broad-leaved forest soil.</title>
        <authorList>
            <person name="Lv Y."/>
        </authorList>
    </citation>
    <scope>NUCLEOTIDE SEQUENCE [LARGE SCALE GENOMIC DNA]</scope>
    <source>
        <strain evidence="5 6">GDMCC 1.1288</strain>
    </source>
</reference>
<feature type="transmembrane region" description="Helical" evidence="3">
    <location>
        <begin position="13"/>
        <end position="36"/>
    </location>
</feature>
<keyword evidence="3" id="KW-0472">Membrane</keyword>
<evidence type="ECO:0000313" key="5">
    <source>
        <dbReference type="EMBL" id="RFS20550.1"/>
    </source>
</evidence>
<keyword evidence="3" id="KW-1133">Transmembrane helix</keyword>
<feature type="compositionally biased region" description="Pro residues" evidence="2">
    <location>
        <begin position="441"/>
        <end position="457"/>
    </location>
</feature>
<dbReference type="PANTHER" id="PTHR34978">
    <property type="entry name" value="POSSIBLE SENSOR-TRANSDUCER PROTEIN BLAR"/>
    <property type="match status" value="1"/>
</dbReference>
<name>A0A3E1Y6I9_9BACT</name>
<dbReference type="EMBL" id="QPMM01000010">
    <property type="protein sequence ID" value="RFS20550.1"/>
    <property type="molecule type" value="Genomic_DNA"/>
</dbReference>
<dbReference type="AlphaFoldDB" id="A0A3E1Y6I9"/>
<accession>A0A3E1Y6I9</accession>
<feature type="transmembrane region" description="Helical" evidence="3">
    <location>
        <begin position="226"/>
        <end position="248"/>
    </location>
</feature>
<dbReference type="InterPro" id="IPR008756">
    <property type="entry name" value="Peptidase_M56"/>
</dbReference>
<feature type="region of interest" description="Disordered" evidence="2">
    <location>
        <begin position="411"/>
        <end position="466"/>
    </location>
</feature>
<keyword evidence="1" id="KW-0175">Coiled coil</keyword>
<feature type="domain" description="Peptidase M56" evidence="4">
    <location>
        <begin position="120"/>
        <end position="308"/>
    </location>
</feature>
<dbReference type="Gene3D" id="3.30.2010.10">
    <property type="entry name" value="Metalloproteases ('zincins'), catalytic domain"/>
    <property type="match status" value="1"/>
</dbReference>
<dbReference type="CDD" id="cd07341">
    <property type="entry name" value="M56_BlaR1_MecR1_like"/>
    <property type="match status" value="1"/>
</dbReference>
<dbReference type="OrthoDB" id="15218at2"/>
<protein>
    <recommendedName>
        <fullName evidence="4">Peptidase M56 domain-containing protein</fullName>
    </recommendedName>
</protein>
<evidence type="ECO:0000256" key="2">
    <source>
        <dbReference type="SAM" id="MobiDB-lite"/>
    </source>
</evidence>
<gene>
    <name evidence="5" type="ORF">DVR12_18470</name>
</gene>